<dbReference type="Gene3D" id="1.20.58.760">
    <property type="entry name" value="Peptidase M41"/>
    <property type="match status" value="1"/>
</dbReference>
<evidence type="ECO:0000256" key="16">
    <source>
        <dbReference type="SAM" id="Coils"/>
    </source>
</evidence>
<evidence type="ECO:0000256" key="6">
    <source>
        <dbReference type="ARBA" id="ARBA00022723"/>
    </source>
</evidence>
<dbReference type="FunFam" id="1.20.58.760:FF:000001">
    <property type="entry name" value="ATP-dependent zinc metalloprotease FtsH"/>
    <property type="match status" value="1"/>
</dbReference>
<keyword evidence="13 17" id="KW-0472">Membrane</keyword>
<dbReference type="Proteomes" id="UP000230178">
    <property type="component" value="Unassembled WGS sequence"/>
</dbReference>
<dbReference type="InterPro" id="IPR037219">
    <property type="entry name" value="Peptidase_M41-like"/>
</dbReference>
<evidence type="ECO:0000256" key="13">
    <source>
        <dbReference type="ARBA" id="ARBA00023136"/>
    </source>
</evidence>
<organism evidence="19 20">
    <name type="scientific">Candidatus Nealsonbacteria bacterium CG_4_9_14_3_um_filter_37_29</name>
    <dbReference type="NCBI Taxonomy" id="1974696"/>
    <lineage>
        <taxon>Bacteria</taxon>
        <taxon>Candidatus Nealsoniibacteriota</taxon>
    </lineage>
</organism>
<dbReference type="GO" id="GO:0004176">
    <property type="term" value="F:ATP-dependent peptidase activity"/>
    <property type="evidence" value="ECO:0007669"/>
    <property type="project" value="InterPro"/>
</dbReference>
<dbReference type="AlphaFoldDB" id="A0A2M7Z2V2"/>
<evidence type="ECO:0000256" key="7">
    <source>
        <dbReference type="ARBA" id="ARBA00022741"/>
    </source>
</evidence>
<keyword evidence="16" id="KW-0175">Coiled coil</keyword>
<evidence type="ECO:0000256" key="14">
    <source>
        <dbReference type="ARBA" id="ARBA00061570"/>
    </source>
</evidence>
<comment type="cofactor">
    <cofactor evidence="1">
        <name>Zn(2+)</name>
        <dbReference type="ChEBI" id="CHEBI:29105"/>
    </cofactor>
</comment>
<dbReference type="GO" id="GO:0008270">
    <property type="term" value="F:zinc ion binding"/>
    <property type="evidence" value="ECO:0007669"/>
    <property type="project" value="InterPro"/>
</dbReference>
<evidence type="ECO:0000256" key="8">
    <source>
        <dbReference type="ARBA" id="ARBA00022801"/>
    </source>
</evidence>
<sequence>MKNLAKNFIFILLIFLVISAIFALFSQPFEKEKTLAITQLVEEINQEKIKKITVSGNELQIVYQDDSKAKSRKETEAALSQSLINYGVDKAKLAKVEIVTKEAGGTWTWLGPVLMLLFPLLLFGLFFWMIFRQARGSAMQAFDFTKARARLFGAEGQPREKITFKDVAGLKEAKQELMEVVDFLKTPKKYLQMGAKIPRGVMLVGAPGTGKTMLAKAVANESNVPFFSISGSEFVELFVGVGSARVRDLFSTARKTGKAIIFIDEIDSIGKIRGVGVTGGHEEREQTLNQILAEMDGIGREENLIVMGATNRPEYLDPALLRPGRFDRRIVLDLPDINEREEILKIHSRGKPLALNVNLREVAERTPGFSGADLANVVNEAAIFAARRNKHQIFQEEFLESIEKVLLGPERKSHILSKKEKEIAAYHEAGHALVSSQIAEAEPVRKISIVARGLAAGYTLKMPAEERKIKTKTEFLAEMATLLGGYCAEKLKFGEITTGAANDLERASQLARKLVKEYGMSALGPVSFGEREELAFLGREFETGRNYSEKVATKIDREVEKFIKAAENQAKKILTKKKNLLEKISQTLIKKETIERKEFEELIGRHPPTLKKAEMVEPLPKKGKSAK</sequence>
<dbReference type="Pfam" id="PF17862">
    <property type="entry name" value="AAA_lid_3"/>
    <property type="match status" value="1"/>
</dbReference>
<dbReference type="Pfam" id="PF01434">
    <property type="entry name" value="Peptidase_M41"/>
    <property type="match status" value="1"/>
</dbReference>
<dbReference type="GO" id="GO:0016887">
    <property type="term" value="F:ATP hydrolysis activity"/>
    <property type="evidence" value="ECO:0007669"/>
    <property type="project" value="InterPro"/>
</dbReference>
<accession>A0A2M7Z2V2</accession>
<evidence type="ECO:0000256" key="3">
    <source>
        <dbReference type="ARBA" id="ARBA00010044"/>
    </source>
</evidence>
<comment type="similarity">
    <text evidence="3">In the C-terminal section; belongs to the peptidase M41 family.</text>
</comment>
<dbReference type="GO" id="GO:0016020">
    <property type="term" value="C:membrane"/>
    <property type="evidence" value="ECO:0007669"/>
    <property type="project" value="UniProtKB-SubCell"/>
</dbReference>
<keyword evidence="8" id="KW-0378">Hydrolase</keyword>
<dbReference type="GO" id="GO:0051301">
    <property type="term" value="P:cell division"/>
    <property type="evidence" value="ECO:0007669"/>
    <property type="project" value="UniProtKB-KW"/>
</dbReference>
<keyword evidence="10 15" id="KW-0067">ATP-binding</keyword>
<name>A0A2M7Z2V2_9BACT</name>
<evidence type="ECO:0000256" key="4">
    <source>
        <dbReference type="ARBA" id="ARBA00022670"/>
    </source>
</evidence>
<dbReference type="EMBL" id="PFVS01000098">
    <property type="protein sequence ID" value="PJA82780.1"/>
    <property type="molecule type" value="Genomic_DNA"/>
</dbReference>
<gene>
    <name evidence="19" type="ORF">CO146_02445</name>
</gene>
<feature type="domain" description="AAA+ ATPase" evidence="18">
    <location>
        <begin position="197"/>
        <end position="336"/>
    </location>
</feature>
<keyword evidence="6" id="KW-0479">Metal-binding</keyword>
<dbReference type="Pfam" id="PF06480">
    <property type="entry name" value="FtsH_ext"/>
    <property type="match status" value="1"/>
</dbReference>
<dbReference type="InterPro" id="IPR003960">
    <property type="entry name" value="ATPase_AAA_CS"/>
</dbReference>
<keyword evidence="5 17" id="KW-0812">Transmembrane</keyword>
<keyword evidence="19" id="KW-0132">Cell division</keyword>
<keyword evidence="12" id="KW-0482">Metalloprotease</keyword>
<comment type="subcellular location">
    <subcellularLocation>
        <location evidence="2">Membrane</location>
    </subcellularLocation>
</comment>
<dbReference type="FunFam" id="1.10.8.60:FF:000001">
    <property type="entry name" value="ATP-dependent zinc metalloprotease FtsH"/>
    <property type="match status" value="1"/>
</dbReference>
<keyword evidence="7 15" id="KW-0547">Nucleotide-binding</keyword>
<dbReference type="InterPro" id="IPR011546">
    <property type="entry name" value="Pept_M41_FtsH_extracell"/>
</dbReference>
<dbReference type="Gene3D" id="3.40.50.300">
    <property type="entry name" value="P-loop containing nucleotide triphosphate hydrolases"/>
    <property type="match status" value="1"/>
</dbReference>
<dbReference type="PANTHER" id="PTHR43655">
    <property type="entry name" value="ATP-DEPENDENT PROTEASE"/>
    <property type="match status" value="1"/>
</dbReference>
<evidence type="ECO:0000313" key="19">
    <source>
        <dbReference type="EMBL" id="PJA82780.1"/>
    </source>
</evidence>
<dbReference type="SUPFAM" id="SSF52540">
    <property type="entry name" value="P-loop containing nucleoside triphosphate hydrolases"/>
    <property type="match status" value="1"/>
</dbReference>
<evidence type="ECO:0000256" key="10">
    <source>
        <dbReference type="ARBA" id="ARBA00022840"/>
    </source>
</evidence>
<dbReference type="Gene3D" id="1.10.8.60">
    <property type="match status" value="1"/>
</dbReference>
<reference evidence="20" key="1">
    <citation type="submission" date="2017-09" db="EMBL/GenBank/DDBJ databases">
        <title>Depth-based differentiation of microbial function through sediment-hosted aquifers and enrichment of novel symbionts in the deep terrestrial subsurface.</title>
        <authorList>
            <person name="Probst A.J."/>
            <person name="Ladd B."/>
            <person name="Jarett J.K."/>
            <person name="Geller-Mcgrath D.E."/>
            <person name="Sieber C.M.K."/>
            <person name="Emerson J.B."/>
            <person name="Anantharaman K."/>
            <person name="Thomas B.C."/>
            <person name="Malmstrom R."/>
            <person name="Stieglmeier M."/>
            <person name="Klingl A."/>
            <person name="Woyke T."/>
            <person name="Ryan C.M."/>
            <person name="Banfield J.F."/>
        </authorList>
    </citation>
    <scope>NUCLEOTIDE SEQUENCE [LARGE SCALE GENOMIC DNA]</scope>
</reference>
<keyword evidence="19" id="KW-0131">Cell cycle</keyword>
<dbReference type="SMART" id="SM00382">
    <property type="entry name" value="AAA"/>
    <property type="match status" value="1"/>
</dbReference>
<keyword evidence="4" id="KW-0645">Protease</keyword>
<dbReference type="InterPro" id="IPR027417">
    <property type="entry name" value="P-loop_NTPase"/>
</dbReference>
<dbReference type="InterPro" id="IPR003959">
    <property type="entry name" value="ATPase_AAA_core"/>
</dbReference>
<evidence type="ECO:0000256" key="12">
    <source>
        <dbReference type="ARBA" id="ARBA00023049"/>
    </source>
</evidence>
<dbReference type="HAMAP" id="MF_01458">
    <property type="entry name" value="FtsH"/>
    <property type="match status" value="1"/>
</dbReference>
<evidence type="ECO:0000256" key="11">
    <source>
        <dbReference type="ARBA" id="ARBA00022989"/>
    </source>
</evidence>
<dbReference type="PANTHER" id="PTHR43655:SF2">
    <property type="entry name" value="AFG3 LIKE MATRIX AAA PEPTIDASE SUBUNIT 2, ISOFORM A"/>
    <property type="match status" value="1"/>
</dbReference>
<comment type="similarity">
    <text evidence="15">Belongs to the AAA ATPase family.</text>
</comment>
<dbReference type="NCBIfam" id="TIGR01241">
    <property type="entry name" value="FtsH_fam"/>
    <property type="match status" value="1"/>
</dbReference>
<evidence type="ECO:0000313" key="20">
    <source>
        <dbReference type="Proteomes" id="UP000230178"/>
    </source>
</evidence>
<dbReference type="InterPro" id="IPR041569">
    <property type="entry name" value="AAA_lid_3"/>
</dbReference>
<evidence type="ECO:0000256" key="1">
    <source>
        <dbReference type="ARBA" id="ARBA00001947"/>
    </source>
</evidence>
<protein>
    <submittedName>
        <fullName evidence="19">Cell division protein FtsH</fullName>
    </submittedName>
</protein>
<evidence type="ECO:0000256" key="9">
    <source>
        <dbReference type="ARBA" id="ARBA00022833"/>
    </source>
</evidence>
<feature type="transmembrane region" description="Helical" evidence="17">
    <location>
        <begin position="7"/>
        <end position="25"/>
    </location>
</feature>
<dbReference type="GO" id="GO:0005524">
    <property type="term" value="F:ATP binding"/>
    <property type="evidence" value="ECO:0007669"/>
    <property type="project" value="UniProtKB-KW"/>
</dbReference>
<dbReference type="GO" id="GO:0004222">
    <property type="term" value="F:metalloendopeptidase activity"/>
    <property type="evidence" value="ECO:0007669"/>
    <property type="project" value="InterPro"/>
</dbReference>
<dbReference type="PROSITE" id="PS00674">
    <property type="entry name" value="AAA"/>
    <property type="match status" value="1"/>
</dbReference>
<keyword evidence="11 17" id="KW-1133">Transmembrane helix</keyword>
<evidence type="ECO:0000256" key="5">
    <source>
        <dbReference type="ARBA" id="ARBA00022692"/>
    </source>
</evidence>
<dbReference type="Pfam" id="PF00004">
    <property type="entry name" value="AAA"/>
    <property type="match status" value="1"/>
</dbReference>
<dbReference type="InterPro" id="IPR000642">
    <property type="entry name" value="Peptidase_M41"/>
</dbReference>
<dbReference type="SUPFAM" id="SSF140990">
    <property type="entry name" value="FtsH protease domain-like"/>
    <property type="match status" value="1"/>
</dbReference>
<dbReference type="FunFam" id="3.40.50.300:FF:000001">
    <property type="entry name" value="ATP-dependent zinc metalloprotease FtsH"/>
    <property type="match status" value="1"/>
</dbReference>
<dbReference type="InterPro" id="IPR005936">
    <property type="entry name" value="FtsH"/>
</dbReference>
<dbReference type="GO" id="GO:0006508">
    <property type="term" value="P:proteolysis"/>
    <property type="evidence" value="ECO:0007669"/>
    <property type="project" value="UniProtKB-KW"/>
</dbReference>
<feature type="non-terminal residue" evidence="19">
    <location>
        <position position="627"/>
    </location>
</feature>
<comment type="caution">
    <text evidence="19">The sequence shown here is derived from an EMBL/GenBank/DDBJ whole genome shotgun (WGS) entry which is preliminary data.</text>
</comment>
<feature type="transmembrane region" description="Helical" evidence="17">
    <location>
        <begin position="109"/>
        <end position="131"/>
    </location>
</feature>
<feature type="coiled-coil region" evidence="16">
    <location>
        <begin position="563"/>
        <end position="597"/>
    </location>
</feature>
<dbReference type="CDD" id="cd19501">
    <property type="entry name" value="RecA-like_FtsH"/>
    <property type="match status" value="1"/>
</dbReference>
<comment type="similarity">
    <text evidence="14">In the central section; belongs to the AAA ATPase family.</text>
</comment>
<proteinExistence type="inferred from homology"/>
<evidence type="ECO:0000256" key="15">
    <source>
        <dbReference type="RuleBase" id="RU003651"/>
    </source>
</evidence>
<evidence type="ECO:0000259" key="18">
    <source>
        <dbReference type="SMART" id="SM00382"/>
    </source>
</evidence>
<evidence type="ECO:0000256" key="2">
    <source>
        <dbReference type="ARBA" id="ARBA00004370"/>
    </source>
</evidence>
<dbReference type="InterPro" id="IPR050928">
    <property type="entry name" value="ATP-dep_Zn_Metalloprotease"/>
</dbReference>
<keyword evidence="9" id="KW-0862">Zinc</keyword>
<dbReference type="InterPro" id="IPR003593">
    <property type="entry name" value="AAA+_ATPase"/>
</dbReference>
<evidence type="ECO:0000256" key="17">
    <source>
        <dbReference type="SAM" id="Phobius"/>
    </source>
</evidence>